<reference evidence="6 7" key="1">
    <citation type="submission" date="2016-10" db="EMBL/GenBank/DDBJ databases">
        <authorList>
            <person name="Varghese N."/>
            <person name="Submissions S."/>
        </authorList>
    </citation>
    <scope>NUCLEOTIDE SEQUENCE [LARGE SCALE GENOMIC DNA]</scope>
    <source>
        <strain evidence="7">DSM 19823 / KCTC 23066 / CCTCC M 208030 / D25</strain>
    </source>
</reference>
<sequence length="250" mass="28827">MINVYHLNAVEINAPTGDRAIGHCTVLEIENKLVLLDAGIGVQDNNPVQSRFSPELVTAVGLRLDPSMAIYEQLKQRGLDPRKVTDVVVSHLDCDHISGIVDFPNASIHVASEEYHNYQSDNPRYVKTLLLHQPIIMQYRTTGEQWRALEVRRIQIEGVELYLTPLFGHTLGHCGIIYQVEEDWYFYIGDAYYLREELTNPNHPVHQLTEARADNNRLRLESLERIKEFISQYPEVVVYGYHDIKEFLEV</sequence>
<gene>
    <name evidence="6" type="ORF">SAMN04488089_109160</name>
</gene>
<evidence type="ECO:0000313" key="7">
    <source>
        <dbReference type="Proteomes" id="UP000183496"/>
    </source>
</evidence>
<dbReference type="SMART" id="SM00849">
    <property type="entry name" value="Lactamase_B"/>
    <property type="match status" value="1"/>
</dbReference>
<dbReference type="GO" id="GO:0016787">
    <property type="term" value="F:hydrolase activity"/>
    <property type="evidence" value="ECO:0007669"/>
    <property type="project" value="UniProtKB-KW"/>
</dbReference>
<dbReference type="InterPro" id="IPR036866">
    <property type="entry name" value="RibonucZ/Hydroxyglut_hydro"/>
</dbReference>
<dbReference type="RefSeq" id="WP_041892578.1">
    <property type="nucleotide sequence ID" value="NZ_CP010817.1"/>
</dbReference>
<proteinExistence type="inferred from homology"/>
<comment type="caution">
    <text evidence="6">The sequence shown here is derived from an EMBL/GenBank/DDBJ whole genome shotgun (WGS) entry which is preliminary data.</text>
</comment>
<evidence type="ECO:0000256" key="3">
    <source>
        <dbReference type="ARBA" id="ARBA00022801"/>
    </source>
</evidence>
<dbReference type="GO" id="GO:0046872">
    <property type="term" value="F:metal ion binding"/>
    <property type="evidence" value="ECO:0007669"/>
    <property type="project" value="UniProtKB-KW"/>
</dbReference>
<evidence type="ECO:0000256" key="2">
    <source>
        <dbReference type="ARBA" id="ARBA00022723"/>
    </source>
</evidence>
<feature type="domain" description="Metallo-beta-lactamase" evidence="5">
    <location>
        <begin position="21"/>
        <end position="242"/>
    </location>
</feature>
<evidence type="ECO:0000256" key="1">
    <source>
        <dbReference type="ARBA" id="ARBA00007749"/>
    </source>
</evidence>
<name>A0AAJ4W4W3_MYRPR</name>
<dbReference type="KEGG" id="mpw:MPR_2231"/>
<dbReference type="Gene3D" id="3.60.15.10">
    <property type="entry name" value="Ribonuclease Z/Hydroxyacylglutathione hydrolase-like"/>
    <property type="match status" value="1"/>
</dbReference>
<dbReference type="InterPro" id="IPR051013">
    <property type="entry name" value="MBL_superfamily_lactonases"/>
</dbReference>
<protein>
    <submittedName>
        <fullName evidence="6">Metallo-beta-lactamase superfamily protein</fullName>
    </submittedName>
</protein>
<evidence type="ECO:0000313" key="6">
    <source>
        <dbReference type="EMBL" id="SER12366.1"/>
    </source>
</evidence>
<organism evidence="6 7">
    <name type="scientific">Myroides profundi</name>
    <dbReference type="NCBI Taxonomy" id="480520"/>
    <lineage>
        <taxon>Bacteria</taxon>
        <taxon>Pseudomonadati</taxon>
        <taxon>Bacteroidota</taxon>
        <taxon>Flavobacteriia</taxon>
        <taxon>Flavobacteriales</taxon>
        <taxon>Flavobacteriaceae</taxon>
        <taxon>Myroides</taxon>
    </lineage>
</organism>
<dbReference type="InterPro" id="IPR001279">
    <property type="entry name" value="Metallo-B-lactamas"/>
</dbReference>
<dbReference type="AlphaFoldDB" id="A0AAJ4W4W3"/>
<dbReference type="Pfam" id="PF00753">
    <property type="entry name" value="Lactamase_B"/>
    <property type="match status" value="1"/>
</dbReference>
<dbReference type="Proteomes" id="UP000183496">
    <property type="component" value="Unassembled WGS sequence"/>
</dbReference>
<evidence type="ECO:0000256" key="4">
    <source>
        <dbReference type="ARBA" id="ARBA00022833"/>
    </source>
</evidence>
<dbReference type="SUPFAM" id="SSF56281">
    <property type="entry name" value="Metallo-hydrolase/oxidoreductase"/>
    <property type="match status" value="1"/>
</dbReference>
<keyword evidence="3" id="KW-0378">Hydrolase</keyword>
<accession>A0AAJ4W4W3</accession>
<comment type="similarity">
    <text evidence="1">Belongs to the metallo-beta-lactamase superfamily.</text>
</comment>
<dbReference type="PANTHER" id="PTHR42978:SF3">
    <property type="entry name" value="BLR3078 PROTEIN"/>
    <property type="match status" value="1"/>
</dbReference>
<keyword evidence="4" id="KW-0862">Zinc</keyword>
<dbReference type="EMBL" id="FOFY01000009">
    <property type="protein sequence ID" value="SER12366.1"/>
    <property type="molecule type" value="Genomic_DNA"/>
</dbReference>
<keyword evidence="7" id="KW-1185">Reference proteome</keyword>
<dbReference type="PANTHER" id="PTHR42978">
    <property type="entry name" value="QUORUM-QUENCHING LACTONASE YTNP-RELATED-RELATED"/>
    <property type="match status" value="1"/>
</dbReference>
<evidence type="ECO:0000259" key="5">
    <source>
        <dbReference type="SMART" id="SM00849"/>
    </source>
</evidence>
<keyword evidence="2" id="KW-0479">Metal-binding</keyword>